<dbReference type="EMBL" id="JBCGDP010000002">
    <property type="protein sequence ID" value="MEM0575498.1"/>
    <property type="molecule type" value="Genomic_DNA"/>
</dbReference>
<evidence type="ECO:0000256" key="1">
    <source>
        <dbReference type="SAM" id="Phobius"/>
    </source>
</evidence>
<organism evidence="2 3">
    <name type="scientific">Flavobacterium polysaccharolyticum</name>
    <dbReference type="NCBI Taxonomy" id="3133148"/>
    <lineage>
        <taxon>Bacteria</taxon>
        <taxon>Pseudomonadati</taxon>
        <taxon>Bacteroidota</taxon>
        <taxon>Flavobacteriia</taxon>
        <taxon>Flavobacteriales</taxon>
        <taxon>Flavobacteriaceae</taxon>
        <taxon>Flavobacterium</taxon>
    </lineage>
</organism>
<proteinExistence type="predicted"/>
<protein>
    <recommendedName>
        <fullName evidence="4">DUF4430 domain-containing protein</fullName>
    </recommendedName>
</protein>
<comment type="caution">
    <text evidence="2">The sequence shown here is derived from an EMBL/GenBank/DDBJ whole genome shotgun (WGS) entry which is preliminary data.</text>
</comment>
<evidence type="ECO:0000313" key="2">
    <source>
        <dbReference type="EMBL" id="MEM0575498.1"/>
    </source>
</evidence>
<accession>A0ABU9NJK7</accession>
<keyword evidence="1" id="KW-1133">Transmembrane helix</keyword>
<dbReference type="RefSeq" id="WP_342690587.1">
    <property type="nucleotide sequence ID" value="NZ_JBCGDP010000002.1"/>
</dbReference>
<name>A0ABU9NJK7_9FLAO</name>
<keyword evidence="1" id="KW-0472">Membrane</keyword>
<evidence type="ECO:0008006" key="4">
    <source>
        <dbReference type="Google" id="ProtNLM"/>
    </source>
</evidence>
<reference evidence="2 3" key="1">
    <citation type="submission" date="2024-03" db="EMBL/GenBank/DDBJ databases">
        <title>Two novel species of the genus Flavobacterium exhibiting potentially degradation of complex polysaccharides.</title>
        <authorList>
            <person name="Lian X."/>
        </authorList>
    </citation>
    <scope>NUCLEOTIDE SEQUENCE [LARGE SCALE GENOMIC DNA]</scope>
    <source>
        <strain evidence="2 3">N6</strain>
    </source>
</reference>
<evidence type="ECO:0000313" key="3">
    <source>
        <dbReference type="Proteomes" id="UP001468798"/>
    </source>
</evidence>
<keyword evidence="3" id="KW-1185">Reference proteome</keyword>
<gene>
    <name evidence="2" type="ORF">WFZ86_03225</name>
</gene>
<sequence>MTTINKKVLIPIIILVSIFCFVVYLNHKNFQAKFFNKTGESIDSLMIGNTLIGKLKKEGHTEYINFKEFAFDSGFPYENVSGKIKGKTAGPYFWSDCGTQRYSLSDDTYQFDIKSEIDLNGETVLYLAPHNRKMFWE</sequence>
<keyword evidence="1" id="KW-0812">Transmembrane</keyword>
<feature type="transmembrane region" description="Helical" evidence="1">
    <location>
        <begin position="7"/>
        <end position="25"/>
    </location>
</feature>
<dbReference type="Proteomes" id="UP001468798">
    <property type="component" value="Unassembled WGS sequence"/>
</dbReference>